<feature type="transmembrane region" description="Helical" evidence="7">
    <location>
        <begin position="282"/>
        <end position="311"/>
    </location>
</feature>
<comment type="caution">
    <text evidence="8">The sequence shown here is derived from an EMBL/GenBank/DDBJ whole genome shotgun (WGS) entry which is preliminary data.</text>
</comment>
<evidence type="ECO:0000256" key="1">
    <source>
        <dbReference type="ARBA" id="ARBA00004141"/>
    </source>
</evidence>
<sequence length="381" mass="41159">MSASSCAPGGAALTAADEAFLSYDWGKSAKWQAYLDSLYPTPPLSKMLKWKKKFFKTHENPDFDPDSPALEAALDETSRSSASASRSQAPASMSSSGSAPAGASYAQYASGYTSPARTSMLRSKILPPVCALSLIVGLLLSLLAVFATLRGSDSNSRPGLPGSLILATSFLLHLYIVMGAPPIRFSNFSESVSSSLPTYIQHAIHQDSVHALLYLIFTAAMPPSLPAFLSPAVSAVLIFSTLMSTGDGIPPFVRNNALVRKLVGSVQGNRMLLMQQRADVEVFFGVFFIVARILTLNFSLANSILPAFLYFHLFRLRYSSCGFTHTTFRRIDAFISRLVFKPACPPFVGSFYRRIQGICKALVEPQVPSAGSAAQQRCVIQ</sequence>
<keyword evidence="3 7" id="KW-0812">Transmembrane</keyword>
<dbReference type="KEGG" id="bbes:BESB_053390"/>
<name>A0A2A9MB22_BESBE</name>
<dbReference type="GO" id="GO:0005783">
    <property type="term" value="C:endoplasmic reticulum"/>
    <property type="evidence" value="ECO:0007669"/>
    <property type="project" value="TreeGrafter"/>
</dbReference>
<comment type="subcellular location">
    <subcellularLocation>
        <location evidence="1">Membrane</location>
        <topology evidence="1">Multi-pass membrane protein</topology>
    </subcellularLocation>
</comment>
<dbReference type="GO" id="GO:0061024">
    <property type="term" value="P:membrane organization"/>
    <property type="evidence" value="ECO:0007669"/>
    <property type="project" value="TreeGrafter"/>
</dbReference>
<dbReference type="RefSeq" id="XP_029219697.1">
    <property type="nucleotide sequence ID" value="XM_029363774.1"/>
</dbReference>
<protein>
    <recommendedName>
        <fullName evidence="10">Family UPF0121 protein</fullName>
    </recommendedName>
</protein>
<evidence type="ECO:0000256" key="6">
    <source>
        <dbReference type="SAM" id="MobiDB-lite"/>
    </source>
</evidence>
<dbReference type="OrthoDB" id="306953at2759"/>
<evidence type="ECO:0000256" key="2">
    <source>
        <dbReference type="ARBA" id="ARBA00007322"/>
    </source>
</evidence>
<evidence type="ECO:0000313" key="8">
    <source>
        <dbReference type="EMBL" id="PFH35688.1"/>
    </source>
</evidence>
<evidence type="ECO:0000256" key="5">
    <source>
        <dbReference type="ARBA" id="ARBA00023136"/>
    </source>
</evidence>
<organism evidence="8 9">
    <name type="scientific">Besnoitia besnoiti</name>
    <name type="common">Apicomplexan protozoan</name>
    <dbReference type="NCBI Taxonomy" id="94643"/>
    <lineage>
        <taxon>Eukaryota</taxon>
        <taxon>Sar</taxon>
        <taxon>Alveolata</taxon>
        <taxon>Apicomplexa</taxon>
        <taxon>Conoidasida</taxon>
        <taxon>Coccidia</taxon>
        <taxon>Eucoccidiorida</taxon>
        <taxon>Eimeriorina</taxon>
        <taxon>Sarcocystidae</taxon>
        <taxon>Besnoitia</taxon>
    </lineage>
</organism>
<evidence type="ECO:0008006" key="10">
    <source>
        <dbReference type="Google" id="ProtNLM"/>
    </source>
</evidence>
<dbReference type="VEuPathDB" id="ToxoDB:BESB_053390"/>
<dbReference type="GO" id="GO:0016020">
    <property type="term" value="C:membrane"/>
    <property type="evidence" value="ECO:0007669"/>
    <property type="project" value="UniProtKB-SubCell"/>
</dbReference>
<keyword evidence="9" id="KW-1185">Reference proteome</keyword>
<feature type="compositionally biased region" description="Low complexity" evidence="6">
    <location>
        <begin position="79"/>
        <end position="100"/>
    </location>
</feature>
<feature type="transmembrane region" description="Helical" evidence="7">
    <location>
        <begin position="159"/>
        <end position="178"/>
    </location>
</feature>
<dbReference type="InterPro" id="IPR051645">
    <property type="entry name" value="PER33/POM33_regulator"/>
</dbReference>
<accession>A0A2A9MB22</accession>
<feature type="region of interest" description="Disordered" evidence="6">
    <location>
        <begin position="74"/>
        <end position="100"/>
    </location>
</feature>
<dbReference type="EMBL" id="NWUJ01000004">
    <property type="protein sequence ID" value="PFH35688.1"/>
    <property type="molecule type" value="Genomic_DNA"/>
</dbReference>
<dbReference type="InterPro" id="IPR005344">
    <property type="entry name" value="TMEM33/Pom33"/>
</dbReference>
<dbReference type="AlphaFoldDB" id="A0A2A9MB22"/>
<feature type="transmembrane region" description="Helical" evidence="7">
    <location>
        <begin position="211"/>
        <end position="239"/>
    </location>
</feature>
<gene>
    <name evidence="8" type="ORF">BESB_053390</name>
</gene>
<dbReference type="PANTHER" id="PTHR12703">
    <property type="entry name" value="TRANSMEMBRANE PROTEIN 33"/>
    <property type="match status" value="1"/>
</dbReference>
<evidence type="ECO:0000256" key="3">
    <source>
        <dbReference type="ARBA" id="ARBA00022692"/>
    </source>
</evidence>
<keyword evidence="5 7" id="KW-0472">Membrane</keyword>
<dbReference type="Proteomes" id="UP000224006">
    <property type="component" value="Chromosome IV"/>
</dbReference>
<evidence type="ECO:0000256" key="7">
    <source>
        <dbReference type="SAM" id="Phobius"/>
    </source>
</evidence>
<evidence type="ECO:0000313" key="9">
    <source>
        <dbReference type="Proteomes" id="UP000224006"/>
    </source>
</evidence>
<evidence type="ECO:0000256" key="4">
    <source>
        <dbReference type="ARBA" id="ARBA00022989"/>
    </source>
</evidence>
<feature type="transmembrane region" description="Helical" evidence="7">
    <location>
        <begin position="125"/>
        <end position="147"/>
    </location>
</feature>
<dbReference type="Pfam" id="PF03661">
    <property type="entry name" value="TMEM33_Pom33"/>
    <property type="match status" value="1"/>
</dbReference>
<dbReference type="GeneID" id="40310268"/>
<proteinExistence type="inferred from homology"/>
<comment type="similarity">
    <text evidence="2">Belongs to the PER33/POM33 family.</text>
</comment>
<keyword evidence="4 7" id="KW-1133">Transmembrane helix</keyword>
<reference evidence="8 9" key="1">
    <citation type="submission" date="2017-09" db="EMBL/GenBank/DDBJ databases">
        <title>Genome sequencing of Besnoitia besnoiti strain Bb-Ger1.</title>
        <authorList>
            <person name="Schares G."/>
            <person name="Venepally P."/>
            <person name="Lorenzi H.A."/>
        </authorList>
    </citation>
    <scope>NUCLEOTIDE SEQUENCE [LARGE SCALE GENOMIC DNA]</scope>
    <source>
        <strain evidence="8 9">Bb-Ger1</strain>
    </source>
</reference>
<dbReference type="PANTHER" id="PTHR12703:SF4">
    <property type="entry name" value="TRANSMEMBRANE PROTEIN 33"/>
    <property type="match status" value="1"/>
</dbReference>
<dbReference type="STRING" id="94643.A0A2A9MB22"/>
<dbReference type="GO" id="GO:0071786">
    <property type="term" value="P:endoplasmic reticulum tubular network organization"/>
    <property type="evidence" value="ECO:0007669"/>
    <property type="project" value="TreeGrafter"/>
</dbReference>